<dbReference type="InterPro" id="IPR018035">
    <property type="entry name" value="Flagellar_FliH/T3SS_HrpE"/>
</dbReference>
<gene>
    <name evidence="2" type="ORF">IC614_01700</name>
</gene>
<feature type="domain" description="Flagellar assembly protein FliH/Type III secretion system HrpE" evidence="1">
    <location>
        <begin position="86"/>
        <end position="202"/>
    </location>
</feature>
<dbReference type="EMBL" id="CP065592">
    <property type="protein sequence ID" value="QPQ55353.1"/>
    <property type="molecule type" value="Genomic_DNA"/>
</dbReference>
<keyword evidence="3" id="KW-1185">Reference proteome</keyword>
<dbReference type="AlphaFoldDB" id="A0A7T2GKT7"/>
<reference evidence="2 3" key="1">
    <citation type="submission" date="2020-11" db="EMBL/GenBank/DDBJ databases">
        <title>Genome seq and assembly of Sphingosinicella sp.</title>
        <authorList>
            <person name="Chhetri G."/>
        </authorList>
    </citation>
    <scope>NUCLEOTIDE SEQUENCE [LARGE SCALE GENOMIC DNA]</scope>
    <source>
        <strain evidence="2 3">UDD2</strain>
    </source>
</reference>
<dbReference type="KEGG" id="sflv:IC614_01700"/>
<name>A0A7T2GKT7_9SPHN</name>
<evidence type="ECO:0000259" key="1">
    <source>
        <dbReference type="Pfam" id="PF02108"/>
    </source>
</evidence>
<sequence length="214" mass="23232">MSNVWRHGIVADAASVGSFAIEHKAPMFTPWTSFQSDAITTNLFGGGEDTLDEGARPDMEAIEADAFAQGFEAGRRTAQMEMAAERDAVARLAENLQVLEPQPTNALAVLMAEAVERLVRQVVGSVEIDRDTLMQRAERVAAMIGEDTDPARLRLHPADLTLLEPARLSVAMVPDPSLERGTLLLETGEGWIEDGPAVRLERLRIALDKMGAAE</sequence>
<evidence type="ECO:0000313" key="2">
    <source>
        <dbReference type="EMBL" id="QPQ55353.1"/>
    </source>
</evidence>
<organism evidence="2 3">
    <name type="scientific">Allosphingosinicella flava</name>
    <dbReference type="NCBI Taxonomy" id="2771430"/>
    <lineage>
        <taxon>Bacteria</taxon>
        <taxon>Pseudomonadati</taxon>
        <taxon>Pseudomonadota</taxon>
        <taxon>Alphaproteobacteria</taxon>
        <taxon>Sphingomonadales</taxon>
        <taxon>Sphingomonadaceae</taxon>
        <taxon>Allosphingosinicella</taxon>
    </lineage>
</organism>
<dbReference type="Proteomes" id="UP000594873">
    <property type="component" value="Chromosome"/>
</dbReference>
<dbReference type="RefSeq" id="WP_200972028.1">
    <property type="nucleotide sequence ID" value="NZ_CP065592.1"/>
</dbReference>
<evidence type="ECO:0000313" key="3">
    <source>
        <dbReference type="Proteomes" id="UP000594873"/>
    </source>
</evidence>
<accession>A0A7T2GKT7</accession>
<dbReference type="Pfam" id="PF02108">
    <property type="entry name" value="FliH"/>
    <property type="match status" value="1"/>
</dbReference>
<proteinExistence type="predicted"/>
<protein>
    <recommendedName>
        <fullName evidence="1">Flagellar assembly protein FliH/Type III secretion system HrpE domain-containing protein</fullName>
    </recommendedName>
</protein>